<dbReference type="RefSeq" id="WP_166044388.1">
    <property type="nucleotide sequence ID" value="NZ_JAAMPJ010000001.1"/>
</dbReference>
<accession>A0A7C9VST7</accession>
<keyword evidence="2" id="KW-1185">Reference proteome</keyword>
<comment type="caution">
    <text evidence="1">The sequence shown here is derived from an EMBL/GenBank/DDBJ whole genome shotgun (WGS) entry which is preliminary data.</text>
</comment>
<dbReference type="EMBL" id="JAAMPJ010000001">
    <property type="protein sequence ID" value="NGY58338.1"/>
    <property type="molecule type" value="Genomic_DNA"/>
</dbReference>
<sequence>MLEKLAFGKGIAFRGNLLDLPKYGRVQHSYEEMLEAHDELVPSLKDRVTVLHLGGTLQDETHRLYLELAAGATPLGESDRALLGELATQCLDVEPPEAVPTRENRAILNAARLVAQRPLIGIDTVTDVLRLAAEASGGDVTLTKPTRFRSFRRPERRALLAALDEVAASKLGDVNKNREAWKRLGERLHPHEHDQWPHAQDVFAVARKDKVVRSFAGRVEMAFQDNDIRAAVRILSAAPGMLLRQVDRLLRHGTEEDVPVIVDAVAAVAPSVSGRVLCSLLEHLENRESPDAARVFANQSGRAWITPDARPPLAREAVASITAVLEDEIVRRLPEVSELTVDPDLLDVVVPLSGNTSEEGFGVLPRGSKVRLEGELLRFFVHWRTKARNTDYDLSAALLGPELDFQGHVSWTNLHEDGVYYSGDVTDAPDGATEFIDIPRDASTSSYVVPQVDVFEGEGFNEVLLSMFGFMTRDLDQRGKPFEPSTVRARVSLHGTGRVALPVVFARAADGWEATWLHLYLRGEDWGNQLEDRSGVVEQTIAGVLSRKYFTVARLAGLIRRKSTPDGQPLRITMDNLLDIAASVVNARP</sequence>
<gene>
    <name evidence="1" type="ORF">G7043_05240</name>
</gene>
<dbReference type="AlphaFoldDB" id="A0A7C9VST7"/>
<dbReference type="Proteomes" id="UP000481360">
    <property type="component" value="Unassembled WGS sequence"/>
</dbReference>
<protein>
    <recommendedName>
        <fullName evidence="3">TerD domain-containing protein</fullName>
    </recommendedName>
</protein>
<reference evidence="1 2" key="1">
    <citation type="submission" date="2020-03" db="EMBL/GenBank/DDBJ databases">
        <title>Isolation and identification of active actinomycetes.</title>
        <authorList>
            <person name="Sun X."/>
        </authorList>
    </citation>
    <scope>NUCLEOTIDE SEQUENCE [LARGE SCALE GENOMIC DNA]</scope>
    <source>
        <strain evidence="1 2">NEAU-D13</strain>
    </source>
</reference>
<proteinExistence type="predicted"/>
<evidence type="ECO:0008006" key="3">
    <source>
        <dbReference type="Google" id="ProtNLM"/>
    </source>
</evidence>
<name>A0A7C9VST7_9PSEU</name>
<evidence type="ECO:0000313" key="2">
    <source>
        <dbReference type="Proteomes" id="UP000481360"/>
    </source>
</evidence>
<evidence type="ECO:0000313" key="1">
    <source>
        <dbReference type="EMBL" id="NGY58338.1"/>
    </source>
</evidence>
<organism evidence="1 2">
    <name type="scientific">Lentzea alba</name>
    <dbReference type="NCBI Taxonomy" id="2714351"/>
    <lineage>
        <taxon>Bacteria</taxon>
        <taxon>Bacillati</taxon>
        <taxon>Actinomycetota</taxon>
        <taxon>Actinomycetes</taxon>
        <taxon>Pseudonocardiales</taxon>
        <taxon>Pseudonocardiaceae</taxon>
        <taxon>Lentzea</taxon>
    </lineage>
</organism>